<protein>
    <submittedName>
        <fullName evidence="1">Uncharacterized protein</fullName>
    </submittedName>
</protein>
<dbReference type="RefSeq" id="WP_066068771.1">
    <property type="nucleotide sequence ID" value="NZ_FRBG01000002.1"/>
</dbReference>
<name>A0A150FPE0_CLOPD</name>
<dbReference type="Proteomes" id="UP000092605">
    <property type="component" value="Unassembled WGS sequence"/>
</dbReference>
<accession>A0A150FPE0</accession>
<dbReference type="EMBL" id="LSFY01000001">
    <property type="protein sequence ID" value="KXZ39492.1"/>
    <property type="molecule type" value="Genomic_DNA"/>
</dbReference>
<evidence type="ECO:0000313" key="2">
    <source>
        <dbReference type="EMBL" id="SHK49694.1"/>
    </source>
</evidence>
<organism evidence="1 3">
    <name type="scientific">Alkalithermobacter thermoalcaliphilus JW-YL-7 = DSM 7308</name>
    <dbReference type="NCBI Taxonomy" id="1121328"/>
    <lineage>
        <taxon>Bacteria</taxon>
        <taxon>Bacillati</taxon>
        <taxon>Bacillota</taxon>
        <taxon>Clostridia</taxon>
        <taxon>Peptostreptococcales</taxon>
        <taxon>Tepidibacteraceae</taxon>
        <taxon>Alkalithermobacter</taxon>
    </lineage>
</organism>
<dbReference type="OrthoDB" id="9994684at2"/>
<evidence type="ECO:0000313" key="1">
    <source>
        <dbReference type="EMBL" id="KXZ39492.1"/>
    </source>
</evidence>
<gene>
    <name evidence="1" type="ORF">JWYL7_0567</name>
    <name evidence="2" type="ORF">SAMN05661008_00322</name>
</gene>
<dbReference type="AlphaFoldDB" id="A0A150FPE0"/>
<keyword evidence="4" id="KW-1185">Reference proteome</keyword>
<dbReference type="Proteomes" id="UP000323392">
    <property type="component" value="Unassembled WGS sequence"/>
</dbReference>
<sequence>MNTLEKIKNKIQIIEECFDIDVYKYVEEKYGQDYCNILHGKIENKELIEILNTCKNKEKWTGAVDYAKDVLLGWVTEDLVVNIINNLNGFTCNLNSVDAERKFLKANQVKSIPDLLVERERIQANNGKCVREKNFMVEIVTDFNGFWEQNKKLHFRTTKLDNLKKHAENNTVCVLALDLKNKKFGFIKINNKTEAKYIEKHKSYKDKPAWEIKIDYNKFRDITVLKDANYLQSLLLRGYIVIIIESYQSSLILFNLEDP</sequence>
<reference evidence="2 4" key="2">
    <citation type="submission" date="2016-11" db="EMBL/GenBank/DDBJ databases">
        <authorList>
            <person name="Varghese N."/>
            <person name="Submissions S."/>
        </authorList>
    </citation>
    <scope>NUCLEOTIDE SEQUENCE [LARGE SCALE GENOMIC DNA]</scope>
    <source>
        <strain evidence="2 4">DSM 7308</strain>
    </source>
</reference>
<dbReference type="EMBL" id="FRBG01000002">
    <property type="protein sequence ID" value="SHK49694.1"/>
    <property type="molecule type" value="Genomic_DNA"/>
</dbReference>
<evidence type="ECO:0000313" key="4">
    <source>
        <dbReference type="Proteomes" id="UP000323392"/>
    </source>
</evidence>
<comment type="caution">
    <text evidence="1">The sequence shown here is derived from an EMBL/GenBank/DDBJ whole genome shotgun (WGS) entry which is preliminary data.</text>
</comment>
<dbReference type="PATRIC" id="fig|1121328.3.peg.568"/>
<evidence type="ECO:0000313" key="3">
    <source>
        <dbReference type="Proteomes" id="UP000092605"/>
    </source>
</evidence>
<proteinExistence type="predicted"/>
<reference evidence="1 3" key="1">
    <citation type="submission" date="2016-02" db="EMBL/GenBank/DDBJ databases">
        <title>Draft genome sequence for Clostridium paradoxum JW-YL-7.</title>
        <authorList>
            <person name="Utturkar S.M."/>
            <person name="Lancaster A."/>
            <person name="Poole F.L."/>
            <person name="Adams M.W."/>
            <person name="Brown S.D."/>
        </authorList>
    </citation>
    <scope>NUCLEOTIDE SEQUENCE [LARGE SCALE GENOMIC DNA]</scope>
    <source>
        <strain evidence="1 3">JW-YL-7</strain>
    </source>
</reference>